<feature type="region of interest" description="Disordered" evidence="1">
    <location>
        <begin position="1"/>
        <end position="49"/>
    </location>
</feature>
<dbReference type="PANTHER" id="PTHR44167:SF30">
    <property type="entry name" value="PHOSPHORYLASE KINASE"/>
    <property type="match status" value="1"/>
</dbReference>
<dbReference type="AlphaFoldDB" id="A0A7S3GDC4"/>
<dbReference type="InterPro" id="IPR000719">
    <property type="entry name" value="Prot_kinase_dom"/>
</dbReference>
<reference evidence="3" key="1">
    <citation type="submission" date="2021-01" db="EMBL/GenBank/DDBJ databases">
        <authorList>
            <person name="Corre E."/>
            <person name="Pelletier E."/>
            <person name="Niang G."/>
            <person name="Scheremetjew M."/>
            <person name="Finn R."/>
            <person name="Kale V."/>
            <person name="Holt S."/>
            <person name="Cochrane G."/>
            <person name="Meng A."/>
            <person name="Brown T."/>
            <person name="Cohen L."/>
        </authorList>
    </citation>
    <scope>NUCLEOTIDE SEQUENCE</scope>
    <source>
        <strain evidence="3">NIES-2562</strain>
    </source>
</reference>
<accession>A0A7S3GDC4</accession>
<dbReference type="GO" id="GO:0044773">
    <property type="term" value="P:mitotic DNA damage checkpoint signaling"/>
    <property type="evidence" value="ECO:0007669"/>
    <property type="project" value="TreeGrafter"/>
</dbReference>
<feature type="domain" description="Protein kinase" evidence="2">
    <location>
        <begin position="92"/>
        <end position="463"/>
    </location>
</feature>
<dbReference type="PROSITE" id="PS50011">
    <property type="entry name" value="PROTEIN_KINASE_DOM"/>
    <property type="match status" value="1"/>
</dbReference>
<organism evidence="3">
    <name type="scientific">Palpitomonas bilix</name>
    <dbReference type="NCBI Taxonomy" id="652834"/>
    <lineage>
        <taxon>Eukaryota</taxon>
        <taxon>Eukaryota incertae sedis</taxon>
    </lineage>
</organism>
<evidence type="ECO:0000259" key="2">
    <source>
        <dbReference type="PROSITE" id="PS50011"/>
    </source>
</evidence>
<sequence>MGSSPSHQAHSHRLYRAKDVCSSSQDTLPKESGGEAKQEPFSSSFKKSQPSVDLGALKVIWPSFSSVDEEEFRSTYKISFSLSQTSRRRVLHLLHRQSGARRNGFLFQLDNNQKLSGLRGQVLNDEIAKCPLCSHFLADIVTSNLLPKGCSQRIQEVILTTSKAHPPCIIAISEPVVSWSLFEYTVRKSRGVLWSNNEFDGSKRDPGQPSLHASDLDEFTSVLDAHPSRSAGTDTRVSGLPSVSEDEARRIITSLLKSAKEVHKRGWACGTIHPSEIAIGDTQELPERAKSEGSEAQPKQGESQAPLHEARCKSLRASLSHVEKIAFLARSTPALCFSFGSSRKQWQFRRDRPQQSHYTAPELQGLEEDDSTSASSASATNSRDNDLLLFQKSDMWSIGMIAFELLFGCVPNLSIVTFIGLPSKDAFGLREGAQGAYDFVASLLRPHPRSRLSAQEALQHPWIRRSSSVLSE</sequence>
<feature type="compositionally biased region" description="Basic and acidic residues" evidence="1">
    <location>
        <begin position="28"/>
        <end position="38"/>
    </location>
</feature>
<feature type="region of interest" description="Disordered" evidence="1">
    <location>
        <begin position="359"/>
        <end position="380"/>
    </location>
</feature>
<dbReference type="SUPFAM" id="SSF56112">
    <property type="entry name" value="Protein kinase-like (PK-like)"/>
    <property type="match status" value="1"/>
</dbReference>
<evidence type="ECO:0000313" key="3">
    <source>
        <dbReference type="EMBL" id="CAE0262510.1"/>
    </source>
</evidence>
<dbReference type="PANTHER" id="PTHR44167">
    <property type="entry name" value="OVARIAN-SPECIFIC SERINE/THREONINE-PROTEIN KINASE LOK-RELATED"/>
    <property type="match status" value="1"/>
</dbReference>
<feature type="region of interest" description="Disordered" evidence="1">
    <location>
        <begin position="285"/>
        <end position="308"/>
    </location>
</feature>
<dbReference type="GO" id="GO:0004674">
    <property type="term" value="F:protein serine/threonine kinase activity"/>
    <property type="evidence" value="ECO:0007669"/>
    <property type="project" value="TreeGrafter"/>
</dbReference>
<dbReference type="GO" id="GO:0005524">
    <property type="term" value="F:ATP binding"/>
    <property type="evidence" value="ECO:0007669"/>
    <property type="project" value="InterPro"/>
</dbReference>
<proteinExistence type="predicted"/>
<gene>
    <name evidence="3" type="ORF">PBIL07802_LOCUS24805</name>
</gene>
<dbReference type="GO" id="GO:0005634">
    <property type="term" value="C:nucleus"/>
    <property type="evidence" value="ECO:0007669"/>
    <property type="project" value="TreeGrafter"/>
</dbReference>
<evidence type="ECO:0000256" key="1">
    <source>
        <dbReference type="SAM" id="MobiDB-lite"/>
    </source>
</evidence>
<protein>
    <recommendedName>
        <fullName evidence="2">Protein kinase domain-containing protein</fullName>
    </recommendedName>
</protein>
<dbReference type="EMBL" id="HBIB01038073">
    <property type="protein sequence ID" value="CAE0262510.1"/>
    <property type="molecule type" value="Transcribed_RNA"/>
</dbReference>
<feature type="compositionally biased region" description="Low complexity" evidence="1">
    <location>
        <begin position="39"/>
        <end position="49"/>
    </location>
</feature>
<dbReference type="InterPro" id="IPR011009">
    <property type="entry name" value="Kinase-like_dom_sf"/>
</dbReference>
<dbReference type="SMART" id="SM00220">
    <property type="entry name" value="S_TKc"/>
    <property type="match status" value="1"/>
</dbReference>
<name>A0A7S3GDC4_9EUKA</name>
<dbReference type="Gene3D" id="1.10.510.10">
    <property type="entry name" value="Transferase(Phosphotransferase) domain 1"/>
    <property type="match status" value="1"/>
</dbReference>